<gene>
    <name evidence="8" type="ORF">FF36_05962</name>
</gene>
<keyword evidence="3 8" id="KW-0132">Cell division</keyword>
<dbReference type="InterPro" id="IPR006776">
    <property type="entry name" value="SsgB"/>
</dbReference>
<evidence type="ECO:0000313" key="9">
    <source>
        <dbReference type="Proteomes" id="UP000032545"/>
    </source>
</evidence>
<keyword evidence="9" id="KW-1185">Reference proteome</keyword>
<organism evidence="8 9">
    <name type="scientific">Frankia torreyi</name>
    <dbReference type="NCBI Taxonomy" id="1856"/>
    <lineage>
        <taxon>Bacteria</taxon>
        <taxon>Bacillati</taxon>
        <taxon>Actinomycetota</taxon>
        <taxon>Actinomycetes</taxon>
        <taxon>Frankiales</taxon>
        <taxon>Frankiaceae</taxon>
        <taxon>Frankia</taxon>
    </lineage>
</organism>
<comment type="similarity">
    <text evidence="2">Belongs to the SsgA family.</text>
</comment>
<reference evidence="8 9" key="2">
    <citation type="journal article" date="2016" name="Genome Announc.">
        <title>Permanent Draft Genome Sequences for Two Variants of Frankia sp. Strain CpI1, the First Frankia Strain Isolated from Root Nodules of Comptonia peregrina.</title>
        <authorList>
            <person name="Oshone R."/>
            <person name="Hurst S.G.IV."/>
            <person name="Abebe-Akele F."/>
            <person name="Simpson S."/>
            <person name="Morris K."/>
            <person name="Thomas W.K."/>
            <person name="Tisa L.S."/>
        </authorList>
    </citation>
    <scope>NUCLEOTIDE SEQUENCE [LARGE SCALE GENOMIC DNA]</scope>
    <source>
        <strain evidence="9">CpI1-S</strain>
    </source>
</reference>
<feature type="region of interest" description="Disordered" evidence="7">
    <location>
        <begin position="1"/>
        <end position="29"/>
    </location>
</feature>
<evidence type="ECO:0000256" key="7">
    <source>
        <dbReference type="SAM" id="MobiDB-lite"/>
    </source>
</evidence>
<dbReference type="EMBL" id="JYFN01000086">
    <property type="protein sequence ID" value="KJE19763.1"/>
    <property type="molecule type" value="Genomic_DNA"/>
</dbReference>
<proteinExistence type="inferred from homology"/>
<evidence type="ECO:0000256" key="1">
    <source>
        <dbReference type="ARBA" id="ARBA00004431"/>
    </source>
</evidence>
<comment type="subcellular location">
    <subcellularLocation>
        <location evidence="1">Cell septum</location>
    </subcellularLocation>
</comment>
<evidence type="ECO:0000256" key="3">
    <source>
        <dbReference type="ARBA" id="ARBA00022618"/>
    </source>
</evidence>
<comment type="caution">
    <text evidence="8">The sequence shown here is derived from an EMBL/GenBank/DDBJ whole genome shotgun (WGS) entry which is preliminary data.</text>
</comment>
<reference evidence="9" key="1">
    <citation type="submission" date="2015-02" db="EMBL/GenBank/DDBJ databases">
        <title>Draft Genome of Frankia sp. CpI1-S.</title>
        <authorList>
            <person name="Oshone R.T."/>
            <person name="Ngom M."/>
            <person name="Ghodhbane-Gtari F."/>
            <person name="Gtari M."/>
            <person name="Morris K."/>
            <person name="Thomas K."/>
            <person name="Sen A."/>
            <person name="Tisa L.S."/>
        </authorList>
    </citation>
    <scope>NUCLEOTIDE SEQUENCE [LARGE SCALE GENOMIC DNA]</scope>
    <source>
        <strain evidence="9">CpI1-S</strain>
    </source>
</reference>
<evidence type="ECO:0000256" key="2">
    <source>
        <dbReference type="ARBA" id="ARBA00009323"/>
    </source>
</evidence>
<dbReference type="OrthoDB" id="3853096at2"/>
<sequence>MLGRSVRRGRSLHDGTSPRGGTSLRDGLSVRGGLSVRRGSLARGMTARLLREARPPRPVRVVFGYDPTDPIAVTLTVGGGIGAGPVVWRFARRLLADGTRRPVGLGDVRVRPIVLRGQPALALCLCGPSSTAELELPAREVAAFLWRTYAMVSADAETAAIDWTGEFRFLPGVGARRSRVLPGVRTHHART</sequence>
<keyword evidence="4" id="KW-0749">Sporulation</keyword>
<dbReference type="PATRIC" id="fig|1502723.3.peg.6760"/>
<dbReference type="GO" id="GO:0000917">
    <property type="term" value="P:division septum assembly"/>
    <property type="evidence" value="ECO:0007669"/>
    <property type="project" value="UniProtKB-KW"/>
</dbReference>
<keyword evidence="6" id="KW-0131">Cell cycle</keyword>
<dbReference type="InterPro" id="IPR038658">
    <property type="entry name" value="SsgB_sf"/>
</dbReference>
<evidence type="ECO:0000256" key="4">
    <source>
        <dbReference type="ARBA" id="ARBA00022969"/>
    </source>
</evidence>
<dbReference type="Proteomes" id="UP000032545">
    <property type="component" value="Unassembled WGS sequence"/>
</dbReference>
<name>A0A0D8B669_9ACTN</name>
<accession>A0A0D8B669</accession>
<dbReference type="Pfam" id="PF04686">
    <property type="entry name" value="SsgA"/>
    <property type="match status" value="1"/>
</dbReference>
<evidence type="ECO:0000313" key="8">
    <source>
        <dbReference type="EMBL" id="KJE19763.1"/>
    </source>
</evidence>
<feature type="compositionally biased region" description="Basic residues" evidence="7">
    <location>
        <begin position="1"/>
        <end position="10"/>
    </location>
</feature>
<evidence type="ECO:0000256" key="6">
    <source>
        <dbReference type="ARBA" id="ARBA00023306"/>
    </source>
</evidence>
<evidence type="ECO:0000256" key="5">
    <source>
        <dbReference type="ARBA" id="ARBA00023210"/>
    </source>
</evidence>
<dbReference type="Gene3D" id="2.30.31.20">
    <property type="entry name" value="Sporulation-specific cell division protein SsgB"/>
    <property type="match status" value="1"/>
</dbReference>
<protein>
    <submittedName>
        <fullName evidence="8">Sporulation and cell division protein, SsgA</fullName>
    </submittedName>
</protein>
<dbReference type="GO" id="GO:0030428">
    <property type="term" value="C:cell septum"/>
    <property type="evidence" value="ECO:0007669"/>
    <property type="project" value="UniProtKB-SubCell"/>
</dbReference>
<dbReference type="GO" id="GO:0030435">
    <property type="term" value="P:sporulation resulting in formation of a cellular spore"/>
    <property type="evidence" value="ECO:0007669"/>
    <property type="project" value="UniProtKB-KW"/>
</dbReference>
<keyword evidence="5" id="KW-0717">Septation</keyword>
<dbReference type="AlphaFoldDB" id="A0A0D8B669"/>